<feature type="domain" description="SLH" evidence="1">
    <location>
        <begin position="569"/>
        <end position="629"/>
    </location>
</feature>
<keyword evidence="2" id="KW-0378">Hydrolase</keyword>
<dbReference type="RefSeq" id="WP_025700706.1">
    <property type="nucleotide sequence ID" value="NZ_JAUSUY010000003.1"/>
</dbReference>
<name>A0ABU3H3A6_9BACL</name>
<dbReference type="InterPro" id="IPR036928">
    <property type="entry name" value="AS_sf"/>
</dbReference>
<dbReference type="PROSITE" id="PS51272">
    <property type="entry name" value="SLH"/>
    <property type="match status" value="3"/>
</dbReference>
<evidence type="ECO:0000313" key="2">
    <source>
        <dbReference type="EMBL" id="MDT3425309.1"/>
    </source>
</evidence>
<dbReference type="EC" id="3.5.1.4" evidence="2"/>
<dbReference type="Pfam" id="PF00395">
    <property type="entry name" value="SLH"/>
    <property type="match status" value="3"/>
</dbReference>
<gene>
    <name evidence="2" type="ORF">J2Z22_000825</name>
</gene>
<dbReference type="Proteomes" id="UP001248709">
    <property type="component" value="Unassembled WGS sequence"/>
</dbReference>
<dbReference type="InterPro" id="IPR001119">
    <property type="entry name" value="SLH_dom"/>
</dbReference>
<dbReference type="PANTHER" id="PTHR42678:SF34">
    <property type="entry name" value="OS04G0183300 PROTEIN"/>
    <property type="match status" value="1"/>
</dbReference>
<dbReference type="EMBL" id="JAUSUY010000003">
    <property type="protein sequence ID" value="MDT3425309.1"/>
    <property type="molecule type" value="Genomic_DNA"/>
</dbReference>
<dbReference type="InterPro" id="IPR023631">
    <property type="entry name" value="Amidase_dom"/>
</dbReference>
<sequence>MLKKLKVYMNLSLNSISRIARTAAWRLVPVAIISALLFTGPLPITAFAASDVDIVDLGVVRLADALEAGEITSVEAVQQYLDRIKAYDKEINGKPGLGTIVTLNEDALAQAAELDAERKSGKVRGPLHGIPVLVKDNINTADMPTSHGNQALATYQPLEDATVVKRLKDAGAIILGKTNMAEFAMFWDTVSSVHGRTYNPYDLSKNINGSSGGTGAAVAASLAAIGLGTESCGSITDVSAFTNLVGFRPTVGLGSMAGVDYNPLGDAVGPLALSVQDAAMLLDVIAGTDPKDPWTAQADANKPKSYVDSLSDTSLKGARIGYVVAPFGGYDYISGTESDATLSVVDEAVAELEAQGATVVKIQLNRSWWNTYAPADASYWATTGHEDYFVRTKAEWPAGLTALTEPFDKINFGDIIAGSPNMEKTAKEWLSWDDKQPRDEKGFTAAVDARNKFAEGVDGIFSEYQLDALAYPTVAAPPATVHEDPAVLIDPEQFGTHCGWANYTGRPVVTVPAGFADDFPVGLSLLGSKYADAELLSLAYDFQQSTRHRKAPKLTPSLLAGGSSGGDPNPAAALQDIKGHWAEAQIQGAFSRGLIKGDPDRKFRPDDPVTRTEFIGLLVRALQLQKSNSGLNFTDQADIPVWAREEIAAAVHLGIVAGYEDGTFRPNRSITRAEMAVLLGKAAGLAQEGQSGVRFADSDEIPKWASASVLAVTQAQLMNGRSVNRFEPNAALTRAEATVILGRLQGLKSK</sequence>
<accession>A0ABU3H3A6</accession>
<dbReference type="PANTHER" id="PTHR42678">
    <property type="entry name" value="AMIDASE"/>
    <property type="match status" value="1"/>
</dbReference>
<dbReference type="Gene3D" id="3.90.1300.10">
    <property type="entry name" value="Amidase signature (AS) domain"/>
    <property type="match status" value="1"/>
</dbReference>
<proteinExistence type="predicted"/>
<feature type="domain" description="SLH" evidence="1">
    <location>
        <begin position="695"/>
        <end position="750"/>
    </location>
</feature>
<comment type="caution">
    <text evidence="2">The sequence shown here is derived from an EMBL/GenBank/DDBJ whole genome shotgun (WGS) entry which is preliminary data.</text>
</comment>
<reference evidence="2 3" key="1">
    <citation type="submission" date="2023-07" db="EMBL/GenBank/DDBJ databases">
        <title>Genomic Encyclopedia of Type Strains, Phase IV (KMG-IV): sequencing the most valuable type-strain genomes for metagenomic binning, comparative biology and taxonomic classification.</title>
        <authorList>
            <person name="Goeker M."/>
        </authorList>
    </citation>
    <scope>NUCLEOTIDE SEQUENCE [LARGE SCALE GENOMIC DNA]</scope>
    <source>
        <strain evidence="2 3">T98</strain>
    </source>
</reference>
<evidence type="ECO:0000313" key="3">
    <source>
        <dbReference type="Proteomes" id="UP001248709"/>
    </source>
</evidence>
<organism evidence="2 3">
    <name type="scientific">Paenibacillus forsythiae</name>
    <dbReference type="NCBI Taxonomy" id="365616"/>
    <lineage>
        <taxon>Bacteria</taxon>
        <taxon>Bacillati</taxon>
        <taxon>Bacillota</taxon>
        <taxon>Bacilli</taxon>
        <taxon>Bacillales</taxon>
        <taxon>Paenibacillaceae</taxon>
        <taxon>Paenibacillus</taxon>
    </lineage>
</organism>
<protein>
    <submittedName>
        <fullName evidence="2">Amidase</fullName>
        <ecNumber evidence="2">3.5.1.4</ecNumber>
    </submittedName>
</protein>
<keyword evidence="3" id="KW-1185">Reference proteome</keyword>
<feature type="domain" description="SLH" evidence="1">
    <location>
        <begin position="630"/>
        <end position="693"/>
    </location>
</feature>
<dbReference type="GO" id="GO:0004040">
    <property type="term" value="F:amidase activity"/>
    <property type="evidence" value="ECO:0007669"/>
    <property type="project" value="UniProtKB-EC"/>
</dbReference>
<evidence type="ECO:0000259" key="1">
    <source>
        <dbReference type="PROSITE" id="PS51272"/>
    </source>
</evidence>
<dbReference type="SUPFAM" id="SSF75304">
    <property type="entry name" value="Amidase signature (AS) enzymes"/>
    <property type="match status" value="1"/>
</dbReference>
<dbReference type="Pfam" id="PF01425">
    <property type="entry name" value="Amidase"/>
    <property type="match status" value="1"/>
</dbReference>